<reference evidence="2 3" key="1">
    <citation type="submission" date="2018-08" db="EMBL/GenBank/DDBJ databases">
        <title>Chitinophaga sp. K20C18050901, a novel bacterium isolated from forest soil.</title>
        <authorList>
            <person name="Wang C."/>
        </authorList>
    </citation>
    <scope>NUCLEOTIDE SEQUENCE [LARGE SCALE GENOMIC DNA]</scope>
    <source>
        <strain evidence="2 3">K20C18050901</strain>
    </source>
</reference>
<evidence type="ECO:0000256" key="1">
    <source>
        <dbReference type="SAM" id="SignalP"/>
    </source>
</evidence>
<dbReference type="RefSeq" id="WP_116856234.1">
    <property type="nucleotide sequence ID" value="NZ_QTJV01000010.1"/>
</dbReference>
<dbReference type="PROSITE" id="PS51257">
    <property type="entry name" value="PROKAR_LIPOPROTEIN"/>
    <property type="match status" value="1"/>
</dbReference>
<sequence length="179" mass="20028">MKRLLIIMSCVLLIACGSSNSKTASTEKAPVAPLSLSEKVFKIAEALPLSKDSATNFLTGLFIPGDSMKVTMDGDFKHFTGKDFSLVIYNPDSSVERVEMWPAHGTSLNIPLKELEVKLDSAWQEYNMRLEIKEPPPGVMGWYTDQQHRKKKIEVMGPVISDLAQNQEIREIRVVANDF</sequence>
<accession>A0A3E1NWK0</accession>
<gene>
    <name evidence="2" type="ORF">DXN04_25530</name>
</gene>
<keyword evidence="3" id="KW-1185">Reference proteome</keyword>
<dbReference type="OrthoDB" id="666958at2"/>
<keyword evidence="1" id="KW-0732">Signal</keyword>
<feature type="chain" id="PRO_5017786418" description="DUF4251 domain-containing protein" evidence="1">
    <location>
        <begin position="25"/>
        <end position="179"/>
    </location>
</feature>
<comment type="caution">
    <text evidence="2">The sequence shown here is derived from an EMBL/GenBank/DDBJ whole genome shotgun (WGS) entry which is preliminary data.</text>
</comment>
<proteinExistence type="predicted"/>
<dbReference type="AlphaFoldDB" id="A0A3E1NWK0"/>
<evidence type="ECO:0000313" key="2">
    <source>
        <dbReference type="EMBL" id="RFM32148.1"/>
    </source>
</evidence>
<evidence type="ECO:0008006" key="4">
    <source>
        <dbReference type="Google" id="ProtNLM"/>
    </source>
</evidence>
<evidence type="ECO:0000313" key="3">
    <source>
        <dbReference type="Proteomes" id="UP000261174"/>
    </source>
</evidence>
<organism evidence="2 3">
    <name type="scientific">Chitinophaga silvisoli</name>
    <dbReference type="NCBI Taxonomy" id="2291814"/>
    <lineage>
        <taxon>Bacteria</taxon>
        <taxon>Pseudomonadati</taxon>
        <taxon>Bacteroidota</taxon>
        <taxon>Chitinophagia</taxon>
        <taxon>Chitinophagales</taxon>
        <taxon>Chitinophagaceae</taxon>
        <taxon>Chitinophaga</taxon>
    </lineage>
</organism>
<dbReference type="EMBL" id="QTJV01000010">
    <property type="protein sequence ID" value="RFM32148.1"/>
    <property type="molecule type" value="Genomic_DNA"/>
</dbReference>
<feature type="signal peptide" evidence="1">
    <location>
        <begin position="1"/>
        <end position="24"/>
    </location>
</feature>
<dbReference type="Proteomes" id="UP000261174">
    <property type="component" value="Unassembled WGS sequence"/>
</dbReference>
<name>A0A3E1NWK0_9BACT</name>
<protein>
    <recommendedName>
        <fullName evidence="4">DUF4251 domain-containing protein</fullName>
    </recommendedName>
</protein>